<evidence type="ECO:0000256" key="2">
    <source>
        <dbReference type="SAM" id="MobiDB-lite"/>
    </source>
</evidence>
<feature type="domain" description="CCHC-type" evidence="3">
    <location>
        <begin position="201"/>
        <end position="216"/>
    </location>
</feature>
<dbReference type="InterPro" id="IPR036875">
    <property type="entry name" value="Znf_CCHC_sf"/>
</dbReference>
<dbReference type="EMBL" id="HBEL01009115">
    <property type="protein sequence ID" value="CAD8408237.1"/>
    <property type="molecule type" value="Transcribed_RNA"/>
</dbReference>
<feature type="compositionally biased region" description="Basic and acidic residues" evidence="2">
    <location>
        <begin position="302"/>
        <end position="315"/>
    </location>
</feature>
<organism evidence="4">
    <name type="scientific">Proboscia inermis</name>
    <dbReference type="NCBI Taxonomy" id="420281"/>
    <lineage>
        <taxon>Eukaryota</taxon>
        <taxon>Sar</taxon>
        <taxon>Stramenopiles</taxon>
        <taxon>Ochrophyta</taxon>
        <taxon>Bacillariophyta</taxon>
        <taxon>Coscinodiscophyceae</taxon>
        <taxon>Rhizosoleniophycidae</taxon>
        <taxon>Rhizosoleniales</taxon>
        <taxon>Rhizosoleniaceae</taxon>
        <taxon>Proboscia</taxon>
    </lineage>
</organism>
<proteinExistence type="predicted"/>
<keyword evidence="1" id="KW-0863">Zinc-finger</keyword>
<dbReference type="InterPro" id="IPR000504">
    <property type="entry name" value="RRM_dom"/>
</dbReference>
<accession>A0A7S0C0U6</accession>
<evidence type="ECO:0000313" key="4">
    <source>
        <dbReference type="EMBL" id="CAD8408237.1"/>
    </source>
</evidence>
<dbReference type="PANTHER" id="PTHR46978">
    <property type="entry name" value="ZINC KNUCKLE (CCHC-TYPE) FAMILY PROTEIN"/>
    <property type="match status" value="1"/>
</dbReference>
<dbReference type="Gene3D" id="3.30.70.330">
    <property type="match status" value="1"/>
</dbReference>
<dbReference type="SUPFAM" id="SSF54928">
    <property type="entry name" value="RNA-binding domain, RBD"/>
    <property type="match status" value="1"/>
</dbReference>
<dbReference type="InterPro" id="IPR035979">
    <property type="entry name" value="RBD_domain_sf"/>
</dbReference>
<dbReference type="Pfam" id="PF00076">
    <property type="entry name" value="RRM_1"/>
    <property type="match status" value="1"/>
</dbReference>
<dbReference type="GO" id="GO:0003723">
    <property type="term" value="F:RNA binding"/>
    <property type="evidence" value="ECO:0007669"/>
    <property type="project" value="InterPro"/>
</dbReference>
<evidence type="ECO:0000256" key="1">
    <source>
        <dbReference type="PROSITE-ProRule" id="PRU00047"/>
    </source>
</evidence>
<dbReference type="PROSITE" id="PS50158">
    <property type="entry name" value="ZF_CCHC"/>
    <property type="match status" value="3"/>
</dbReference>
<name>A0A7S0C0U6_9STRA</name>
<dbReference type="CDD" id="cd00590">
    <property type="entry name" value="RRM_SF"/>
    <property type="match status" value="1"/>
</dbReference>
<dbReference type="SUPFAM" id="SSF57756">
    <property type="entry name" value="Retrovirus zinc finger-like domains"/>
    <property type="match status" value="3"/>
</dbReference>
<protein>
    <recommendedName>
        <fullName evidence="3">CCHC-type domain-containing protein</fullName>
    </recommendedName>
</protein>
<dbReference type="GO" id="GO:0008270">
    <property type="term" value="F:zinc ion binding"/>
    <property type="evidence" value="ECO:0007669"/>
    <property type="project" value="UniProtKB-KW"/>
</dbReference>
<feature type="region of interest" description="Disordered" evidence="2">
    <location>
        <begin position="258"/>
        <end position="377"/>
    </location>
</feature>
<dbReference type="PANTHER" id="PTHR46978:SF1">
    <property type="entry name" value="ZINC KNUCKLE (CCHC-TYPE) FAMILY PROTEIN"/>
    <property type="match status" value="1"/>
</dbReference>
<dbReference type="InterPro" id="IPR001878">
    <property type="entry name" value="Znf_CCHC"/>
</dbReference>
<keyword evidence="1" id="KW-0479">Metal-binding</keyword>
<reference evidence="4" key="1">
    <citation type="submission" date="2021-01" db="EMBL/GenBank/DDBJ databases">
        <authorList>
            <person name="Corre E."/>
            <person name="Pelletier E."/>
            <person name="Niang G."/>
            <person name="Scheremetjew M."/>
            <person name="Finn R."/>
            <person name="Kale V."/>
            <person name="Holt S."/>
            <person name="Cochrane G."/>
            <person name="Meng A."/>
            <person name="Brown T."/>
            <person name="Cohen L."/>
        </authorList>
    </citation>
    <scope>NUCLEOTIDE SEQUENCE</scope>
    <source>
        <strain evidence="4">CCAP1064/1</strain>
    </source>
</reference>
<dbReference type="InterPro" id="IPR012677">
    <property type="entry name" value="Nucleotide-bd_a/b_plait_sf"/>
</dbReference>
<evidence type="ECO:0000259" key="3">
    <source>
        <dbReference type="PROSITE" id="PS50158"/>
    </source>
</evidence>
<sequence>MDRDKPRLSIGRAIVTFEDPESAKMCVESMNEKNFEGRPLRMSIIKTESTGKSGSGGGGGSLVRYWVIDKSRRCFRCREVGHNENECPNAEVEKQCPLCALTGHESRTCPLARVCFNCGIPGHVSRDCSQNRGLPKRVVCGMCLQSGHHRWQCQVPSRHILQNMANAKCIQCGKIGHYSCCRSAFVAEVKALKGGLEGMYCFNCGQQGHHGARCERPALDSCARNPSIAEKEIERADQWEDAPAIALRELEKALGGGNSFRHGAGSRNPSYSAAGQQSRGRSIYEDDRPNRRRVKSQPPPNESRREYQIGHHGREATVVFQSPTFPPPPPPRNHRYVPPPPPPSSRHTRFVPPPPPPPPPRQSRYDQQHRYNGRGYR</sequence>
<keyword evidence="1" id="KW-0862">Zinc</keyword>
<dbReference type="AlphaFoldDB" id="A0A7S0C0U6"/>
<feature type="domain" description="CCHC-type" evidence="3">
    <location>
        <begin position="72"/>
        <end position="89"/>
    </location>
</feature>
<gene>
    <name evidence="4" type="ORF">PINE0816_LOCUS4357</name>
</gene>
<feature type="compositionally biased region" description="Pro residues" evidence="2">
    <location>
        <begin position="351"/>
        <end position="361"/>
    </location>
</feature>
<dbReference type="Gene3D" id="4.10.60.10">
    <property type="entry name" value="Zinc finger, CCHC-type"/>
    <property type="match status" value="2"/>
</dbReference>
<feature type="compositionally biased region" description="Polar residues" evidence="2">
    <location>
        <begin position="267"/>
        <end position="280"/>
    </location>
</feature>
<feature type="compositionally biased region" description="Pro residues" evidence="2">
    <location>
        <begin position="324"/>
        <end position="344"/>
    </location>
</feature>
<feature type="domain" description="CCHC-type" evidence="3">
    <location>
        <begin position="115"/>
        <end position="130"/>
    </location>
</feature>
<dbReference type="SMART" id="SM00343">
    <property type="entry name" value="ZnF_C2HC"/>
    <property type="match status" value="6"/>
</dbReference>
<dbReference type="Pfam" id="PF00098">
    <property type="entry name" value="zf-CCHC"/>
    <property type="match status" value="1"/>
</dbReference>